<dbReference type="GO" id="GO:0016780">
    <property type="term" value="F:phosphotransferase activity, for other substituted phosphate groups"/>
    <property type="evidence" value="ECO:0007669"/>
    <property type="project" value="TreeGrafter"/>
</dbReference>
<name>M7NCK0_9MICC</name>
<dbReference type="STRING" id="1276920.ADIAG_00649"/>
<dbReference type="Proteomes" id="UP000012015">
    <property type="component" value="Unassembled WGS sequence"/>
</dbReference>
<organism evidence="3 4">
    <name type="scientific">Paeniglutamicibacter gangotriensis Lz1y</name>
    <dbReference type="NCBI Taxonomy" id="1276920"/>
    <lineage>
        <taxon>Bacteria</taxon>
        <taxon>Bacillati</taxon>
        <taxon>Actinomycetota</taxon>
        <taxon>Actinomycetes</taxon>
        <taxon>Micrococcales</taxon>
        <taxon>Micrococcaceae</taxon>
        <taxon>Paeniglutamicibacter</taxon>
    </lineage>
</organism>
<dbReference type="EMBL" id="AOCK01000002">
    <property type="protein sequence ID" value="EMQ99549.1"/>
    <property type="molecule type" value="Genomic_DNA"/>
</dbReference>
<evidence type="ECO:0000313" key="3">
    <source>
        <dbReference type="EMBL" id="EMQ99549.1"/>
    </source>
</evidence>
<dbReference type="RefSeq" id="WP_007269856.1">
    <property type="nucleotide sequence ID" value="NZ_AOCK01000002.1"/>
</dbReference>
<dbReference type="eggNOG" id="COG2148">
    <property type="taxonomic scope" value="Bacteria"/>
</dbReference>
<evidence type="ECO:0000259" key="2">
    <source>
        <dbReference type="Pfam" id="PF02397"/>
    </source>
</evidence>
<keyword evidence="3" id="KW-0808">Transferase</keyword>
<sequence>MKRLFDCVAAGAGLILASPVCAIAAILVRATSPGPILFRQERVGLDGKHFNIRKFRTMQIDHGGPSVSTASDHRITGVGRVLRKSKIDELPQLLDVLQGSMSLVGPRPEVPKYVDLWPAHLRDQILSVRPGITDPASIAYRNEADELEKAVEPERYYVDVILPRKVEMYAKYVREQSFASDLRILLATARSLGPANDRRKP</sequence>
<evidence type="ECO:0000256" key="1">
    <source>
        <dbReference type="ARBA" id="ARBA00006464"/>
    </source>
</evidence>
<accession>M7NCK0</accession>
<dbReference type="AlphaFoldDB" id="M7NCK0"/>
<protein>
    <submittedName>
        <fullName evidence="3">Sugar transferase</fullName>
    </submittedName>
</protein>
<dbReference type="Pfam" id="PF02397">
    <property type="entry name" value="Bac_transf"/>
    <property type="match status" value="1"/>
</dbReference>
<comment type="similarity">
    <text evidence="1">Belongs to the bacterial sugar transferase family.</text>
</comment>
<reference evidence="3 4" key="1">
    <citation type="journal article" date="2013" name="Genome Announc.">
        <title>Draft Genome Sequence of Arthrobacter gangotriensis Strain Lz1yT, Isolated from a Penguin Rookery Soil Sample Collected in Antarctica, near the Indian Station Dakshin Gangotri.</title>
        <authorList>
            <person name="Shivaji S."/>
            <person name="Ara S."/>
            <person name="Bandi S."/>
            <person name="Singh A."/>
            <person name="Kumar Pinnaka A."/>
        </authorList>
    </citation>
    <scope>NUCLEOTIDE SEQUENCE [LARGE SCALE GENOMIC DNA]</scope>
    <source>
        <strain evidence="3 4">Lz1y</strain>
    </source>
</reference>
<dbReference type="PANTHER" id="PTHR30576:SF20">
    <property type="entry name" value="QUINOVOSAMINEPHOSPHOTRANSFERAE-RELATED"/>
    <property type="match status" value="1"/>
</dbReference>
<comment type="caution">
    <text evidence="3">The sequence shown here is derived from an EMBL/GenBank/DDBJ whole genome shotgun (WGS) entry which is preliminary data.</text>
</comment>
<feature type="domain" description="Bacterial sugar transferase" evidence="2">
    <location>
        <begin position="2"/>
        <end position="190"/>
    </location>
</feature>
<evidence type="ECO:0000313" key="4">
    <source>
        <dbReference type="Proteomes" id="UP000012015"/>
    </source>
</evidence>
<keyword evidence="4" id="KW-1185">Reference proteome</keyword>
<dbReference type="InterPro" id="IPR003362">
    <property type="entry name" value="Bact_transf"/>
</dbReference>
<gene>
    <name evidence="3" type="ORF">ADIAG_00649</name>
</gene>
<proteinExistence type="inferred from homology"/>
<dbReference type="PANTHER" id="PTHR30576">
    <property type="entry name" value="COLANIC BIOSYNTHESIS UDP-GLUCOSE LIPID CARRIER TRANSFERASE"/>
    <property type="match status" value="1"/>
</dbReference>